<evidence type="ECO:0000313" key="2">
    <source>
        <dbReference type="EMBL" id="KAF7281295.1"/>
    </source>
</evidence>
<evidence type="ECO:0000256" key="1">
    <source>
        <dbReference type="SAM" id="MobiDB-lite"/>
    </source>
</evidence>
<name>A0A834MIE1_RHYFE</name>
<reference evidence="2" key="1">
    <citation type="submission" date="2020-08" db="EMBL/GenBank/DDBJ databases">
        <title>Genome sequencing and assembly of the red palm weevil Rhynchophorus ferrugineus.</title>
        <authorList>
            <person name="Dias G.B."/>
            <person name="Bergman C.M."/>
            <person name="Manee M."/>
        </authorList>
    </citation>
    <scope>NUCLEOTIDE SEQUENCE</scope>
    <source>
        <strain evidence="2">AA-2017</strain>
        <tissue evidence="2">Whole larva</tissue>
    </source>
</reference>
<protein>
    <submittedName>
        <fullName evidence="2">Uncharacterized protein</fullName>
    </submittedName>
</protein>
<dbReference type="AlphaFoldDB" id="A0A834MIE1"/>
<dbReference type="Proteomes" id="UP000625711">
    <property type="component" value="Unassembled WGS sequence"/>
</dbReference>
<sequence>MLQRKYRKRKNSRCDVAGGRGKANPITQPKQEISGNVITVFNPGIDPTQASALLSKNILSGERAGPGSRPKRTEQNEKSARGDRKRRLSVPVGGPAVRGARVDSECD</sequence>
<evidence type="ECO:0000313" key="3">
    <source>
        <dbReference type="Proteomes" id="UP000625711"/>
    </source>
</evidence>
<gene>
    <name evidence="2" type="ORF">GWI33_004892</name>
</gene>
<accession>A0A834MIE1</accession>
<organism evidence="2 3">
    <name type="scientific">Rhynchophorus ferrugineus</name>
    <name type="common">Red palm weevil</name>
    <name type="synonym">Curculio ferrugineus</name>
    <dbReference type="NCBI Taxonomy" id="354439"/>
    <lineage>
        <taxon>Eukaryota</taxon>
        <taxon>Metazoa</taxon>
        <taxon>Ecdysozoa</taxon>
        <taxon>Arthropoda</taxon>
        <taxon>Hexapoda</taxon>
        <taxon>Insecta</taxon>
        <taxon>Pterygota</taxon>
        <taxon>Neoptera</taxon>
        <taxon>Endopterygota</taxon>
        <taxon>Coleoptera</taxon>
        <taxon>Polyphaga</taxon>
        <taxon>Cucujiformia</taxon>
        <taxon>Curculionidae</taxon>
        <taxon>Dryophthorinae</taxon>
        <taxon>Rhynchophorus</taxon>
    </lineage>
</organism>
<keyword evidence="3" id="KW-1185">Reference proteome</keyword>
<feature type="compositionally biased region" description="Basic and acidic residues" evidence="1">
    <location>
        <begin position="71"/>
        <end position="82"/>
    </location>
</feature>
<feature type="region of interest" description="Disordered" evidence="1">
    <location>
        <begin position="1"/>
        <end position="30"/>
    </location>
</feature>
<comment type="caution">
    <text evidence="2">The sequence shown here is derived from an EMBL/GenBank/DDBJ whole genome shotgun (WGS) entry which is preliminary data.</text>
</comment>
<dbReference type="EMBL" id="JAACXV010000247">
    <property type="protein sequence ID" value="KAF7281295.1"/>
    <property type="molecule type" value="Genomic_DNA"/>
</dbReference>
<feature type="region of interest" description="Disordered" evidence="1">
    <location>
        <begin position="60"/>
        <end position="107"/>
    </location>
</feature>
<feature type="compositionally biased region" description="Basic residues" evidence="1">
    <location>
        <begin position="1"/>
        <end position="11"/>
    </location>
</feature>
<proteinExistence type="predicted"/>